<comment type="caution">
    <text evidence="1">The sequence shown here is derived from an EMBL/GenBank/DDBJ whole genome shotgun (WGS) entry which is preliminary data.</text>
</comment>
<proteinExistence type="predicted"/>
<evidence type="ECO:0000313" key="2">
    <source>
        <dbReference type="Proteomes" id="UP001595945"/>
    </source>
</evidence>
<dbReference type="RefSeq" id="WP_254269018.1">
    <property type="nucleotide sequence ID" value="NZ_CP100400.1"/>
</dbReference>
<protein>
    <submittedName>
        <fullName evidence="1">Uncharacterized protein</fullName>
    </submittedName>
</protein>
<dbReference type="EMBL" id="JBHSHT010000002">
    <property type="protein sequence ID" value="MFC4825291.1"/>
    <property type="molecule type" value="Genomic_DNA"/>
</dbReference>
<gene>
    <name evidence="1" type="ORF">ACFO9K_13585</name>
</gene>
<name>A0ABD5Q4Z6_9EURY</name>
<sequence>MNKKLLVAVVALGLLVGLTGQVGATVSTDGCLSKAHSTEHCDSSITLVSNDLVNEEGDLSVVVTGEDQFCDAEKIGGSKC</sequence>
<accession>A0ABD5Q4Z6</accession>
<dbReference type="AlphaFoldDB" id="A0ABD5Q4Z6"/>
<dbReference type="Proteomes" id="UP001595945">
    <property type="component" value="Unassembled WGS sequence"/>
</dbReference>
<keyword evidence="2" id="KW-1185">Reference proteome</keyword>
<evidence type="ECO:0000313" key="1">
    <source>
        <dbReference type="EMBL" id="MFC4825291.1"/>
    </source>
</evidence>
<reference evidence="1 2" key="1">
    <citation type="journal article" date="2019" name="Int. J. Syst. Evol. Microbiol.">
        <title>The Global Catalogue of Microorganisms (GCM) 10K type strain sequencing project: providing services to taxonomists for standard genome sequencing and annotation.</title>
        <authorList>
            <consortium name="The Broad Institute Genomics Platform"/>
            <consortium name="The Broad Institute Genome Sequencing Center for Infectious Disease"/>
            <person name="Wu L."/>
            <person name="Ma J."/>
        </authorList>
    </citation>
    <scope>NUCLEOTIDE SEQUENCE [LARGE SCALE GENOMIC DNA]</scope>
    <source>
        <strain evidence="1 2">XZYJ18</strain>
    </source>
</reference>
<organism evidence="1 2">
    <name type="scientific">Halorussus aquaticus</name>
    <dbReference type="NCBI Taxonomy" id="2953748"/>
    <lineage>
        <taxon>Archaea</taxon>
        <taxon>Methanobacteriati</taxon>
        <taxon>Methanobacteriota</taxon>
        <taxon>Stenosarchaea group</taxon>
        <taxon>Halobacteria</taxon>
        <taxon>Halobacteriales</taxon>
        <taxon>Haladaptataceae</taxon>
        <taxon>Halorussus</taxon>
    </lineage>
</organism>
<dbReference type="GeneID" id="73043998"/>